<evidence type="ECO:0000259" key="1">
    <source>
        <dbReference type="PROSITE" id="PS50057"/>
    </source>
</evidence>
<dbReference type="EMBL" id="CAJGYM010000012">
    <property type="protein sequence ID" value="CAD6189775.1"/>
    <property type="molecule type" value="Genomic_DNA"/>
</dbReference>
<organism evidence="2 3">
    <name type="scientific">Caenorhabditis auriculariae</name>
    <dbReference type="NCBI Taxonomy" id="2777116"/>
    <lineage>
        <taxon>Eukaryota</taxon>
        <taxon>Metazoa</taxon>
        <taxon>Ecdysozoa</taxon>
        <taxon>Nematoda</taxon>
        <taxon>Chromadorea</taxon>
        <taxon>Rhabditida</taxon>
        <taxon>Rhabditina</taxon>
        <taxon>Rhabditomorpha</taxon>
        <taxon>Rhabditoidea</taxon>
        <taxon>Rhabditidae</taxon>
        <taxon>Peloderinae</taxon>
        <taxon>Caenorhabditis</taxon>
    </lineage>
</organism>
<evidence type="ECO:0000313" key="2">
    <source>
        <dbReference type="EMBL" id="CAD6189775.1"/>
    </source>
</evidence>
<sequence>MNAYKKGVLLTDNKKDTAAFAAILARKLYGRTFKPKPENVTKMYPDYMLRKDRDKLANRLGKAMKLLEDKQDDDLELEFVKMARNVITYGAWFFLVNVKLVKARAGKNGDESHVGVNDNGLHIISTQTRKVKTFQFEEFIPSGDPKNPTVLKVETRNAAFLIESPFVRFLKKILTKFHPSFEFSSQPKPVATSLSI</sequence>
<gene>
    <name evidence="2" type="ORF">CAUJ_LOCUS5694</name>
</gene>
<name>A0A8S1H2M5_9PELO</name>
<comment type="caution">
    <text evidence="2">The sequence shown here is derived from an EMBL/GenBank/DDBJ whole genome shotgun (WGS) entry which is preliminary data.</text>
</comment>
<feature type="domain" description="FERM" evidence="1">
    <location>
        <begin position="1"/>
        <end position="196"/>
    </location>
</feature>
<dbReference type="InterPro" id="IPR011993">
    <property type="entry name" value="PH-like_dom_sf"/>
</dbReference>
<dbReference type="PROSITE" id="PS50057">
    <property type="entry name" value="FERM_3"/>
    <property type="match status" value="1"/>
</dbReference>
<dbReference type="InterPro" id="IPR057096">
    <property type="entry name" value="KRIT1_FRMD8_FERM_C"/>
</dbReference>
<dbReference type="Pfam" id="PF24522">
    <property type="entry name" value="KRIT1_FRMD8_FERM_C"/>
    <property type="match status" value="1"/>
</dbReference>
<dbReference type="Gene3D" id="2.30.29.30">
    <property type="entry name" value="Pleckstrin-homology domain (PH domain)/Phosphotyrosine-binding domain (PTB)"/>
    <property type="match status" value="1"/>
</dbReference>
<dbReference type="OrthoDB" id="194358at2759"/>
<protein>
    <recommendedName>
        <fullName evidence="1">FERM domain-containing protein</fullName>
    </recommendedName>
</protein>
<reference evidence="2" key="1">
    <citation type="submission" date="2020-10" db="EMBL/GenBank/DDBJ databases">
        <authorList>
            <person name="Kikuchi T."/>
        </authorList>
    </citation>
    <scope>NUCLEOTIDE SEQUENCE</scope>
    <source>
        <strain evidence="2">NKZ352</strain>
    </source>
</reference>
<accession>A0A8S1H2M5</accession>
<proteinExistence type="predicted"/>
<keyword evidence="3" id="KW-1185">Reference proteome</keyword>
<dbReference type="Proteomes" id="UP000835052">
    <property type="component" value="Unassembled WGS sequence"/>
</dbReference>
<evidence type="ECO:0000313" key="3">
    <source>
        <dbReference type="Proteomes" id="UP000835052"/>
    </source>
</evidence>
<dbReference type="AlphaFoldDB" id="A0A8S1H2M5"/>
<dbReference type="InterPro" id="IPR000299">
    <property type="entry name" value="FERM_domain"/>
</dbReference>